<feature type="non-terminal residue" evidence="2">
    <location>
        <position position="612"/>
    </location>
</feature>
<gene>
    <name evidence="2" type="ORF">PCOR1329_LOCUS65458</name>
</gene>
<feature type="compositionally biased region" description="Polar residues" evidence="1">
    <location>
        <begin position="93"/>
        <end position="104"/>
    </location>
</feature>
<feature type="compositionally biased region" description="Polar residues" evidence="1">
    <location>
        <begin position="135"/>
        <end position="159"/>
    </location>
</feature>
<accession>A0ABN9WEH9</accession>
<protein>
    <recommendedName>
        <fullName evidence="4">Rho termination factor N-terminal domain-containing protein</fullName>
    </recommendedName>
</protein>
<feature type="region of interest" description="Disordered" evidence="1">
    <location>
        <begin position="135"/>
        <end position="166"/>
    </location>
</feature>
<proteinExistence type="predicted"/>
<feature type="region of interest" description="Disordered" evidence="1">
    <location>
        <begin position="292"/>
        <end position="319"/>
    </location>
</feature>
<evidence type="ECO:0008006" key="4">
    <source>
        <dbReference type="Google" id="ProtNLM"/>
    </source>
</evidence>
<dbReference type="EMBL" id="CAUYUJ010018386">
    <property type="protein sequence ID" value="CAK0883193.1"/>
    <property type="molecule type" value="Genomic_DNA"/>
</dbReference>
<reference evidence="2" key="1">
    <citation type="submission" date="2023-10" db="EMBL/GenBank/DDBJ databases">
        <authorList>
            <person name="Chen Y."/>
            <person name="Shah S."/>
            <person name="Dougan E. K."/>
            <person name="Thang M."/>
            <person name="Chan C."/>
        </authorList>
    </citation>
    <scope>NUCLEOTIDE SEQUENCE [LARGE SCALE GENOMIC DNA]</scope>
</reference>
<feature type="compositionally biased region" description="Basic and acidic residues" evidence="1">
    <location>
        <begin position="295"/>
        <end position="315"/>
    </location>
</feature>
<sequence>MTTADDHREEDGGTDQHYTSWQNKEQQIAEQTFFVNDAMMTDTMNVMMATKDELLAHHHSALEAPQGHARDIPGPPMDQKGAPSEITFDQFKSDPNQSEISFDQSESDPKQREINFSTYEKDPSHSELNFRMLQESPNGKQIKTNVGETTGNQISSSKQGEQHEYDSKQEKVWANIRFPARSQDRFKQSQETSILFHIRVPLSALAWVHSCGVLNVDTKKHYNTAALVRWKQVFKLVFTVIAMTRHPAVAIWRHGTEEILESRQHRVELQEEMQSHGLECQGMGCREMRVLPNEQRTKNGQDRRGARAPDPEHRGLAKKSKADLIQLAKKRNIKVSGSMIKDNIARLLLGQIPKAVKREEIKGEAPPYTTSKDASATSILPELRKGHLATPARSLPSEGAKAARVKREMGPGQIKRYMDMIKKAVGFLAWQAMFVGTFLVRPLFLEGNALVQDLCDACNVKTDLSYDLMQIFAGEAVIPEEFCRRGIRVYEPELAKAVLQAYQHNNHNYTSTYGVYATGDLMDLMGGESDELFYCENAGDFTELPAQLPDGPDWSRVGRRRVVDLESGMALQDFEKADIIPDLTKPKLNRAAKLKIQMRYTPEPVADDIGAN</sequence>
<dbReference type="Proteomes" id="UP001189429">
    <property type="component" value="Unassembled WGS sequence"/>
</dbReference>
<keyword evidence="3" id="KW-1185">Reference proteome</keyword>
<evidence type="ECO:0000313" key="3">
    <source>
        <dbReference type="Proteomes" id="UP001189429"/>
    </source>
</evidence>
<comment type="caution">
    <text evidence="2">The sequence shown here is derived from an EMBL/GenBank/DDBJ whole genome shotgun (WGS) entry which is preliminary data.</text>
</comment>
<feature type="region of interest" description="Disordered" evidence="1">
    <location>
        <begin position="64"/>
        <end position="111"/>
    </location>
</feature>
<evidence type="ECO:0000313" key="2">
    <source>
        <dbReference type="EMBL" id="CAK0883193.1"/>
    </source>
</evidence>
<feature type="region of interest" description="Disordered" evidence="1">
    <location>
        <begin position="1"/>
        <end position="22"/>
    </location>
</feature>
<evidence type="ECO:0000256" key="1">
    <source>
        <dbReference type="SAM" id="MobiDB-lite"/>
    </source>
</evidence>
<feature type="compositionally biased region" description="Basic and acidic residues" evidence="1">
    <location>
        <begin position="1"/>
        <end position="11"/>
    </location>
</feature>
<organism evidence="2 3">
    <name type="scientific">Prorocentrum cordatum</name>
    <dbReference type="NCBI Taxonomy" id="2364126"/>
    <lineage>
        <taxon>Eukaryota</taxon>
        <taxon>Sar</taxon>
        <taxon>Alveolata</taxon>
        <taxon>Dinophyceae</taxon>
        <taxon>Prorocentrales</taxon>
        <taxon>Prorocentraceae</taxon>
        <taxon>Prorocentrum</taxon>
    </lineage>
</organism>
<name>A0ABN9WEH9_9DINO</name>